<feature type="non-terminal residue" evidence="10">
    <location>
        <position position="318"/>
    </location>
</feature>
<organism evidence="10">
    <name type="scientific">marine sediment metagenome</name>
    <dbReference type="NCBI Taxonomy" id="412755"/>
    <lineage>
        <taxon>unclassified sequences</taxon>
        <taxon>metagenomes</taxon>
        <taxon>ecological metagenomes</taxon>
    </lineage>
</organism>
<evidence type="ECO:0000313" key="10">
    <source>
        <dbReference type="EMBL" id="KKL54140.1"/>
    </source>
</evidence>
<evidence type="ECO:0000256" key="1">
    <source>
        <dbReference type="ARBA" id="ARBA00001974"/>
    </source>
</evidence>
<keyword evidence="5" id="KW-0285">Flavoprotein</keyword>
<evidence type="ECO:0000256" key="6">
    <source>
        <dbReference type="ARBA" id="ARBA00023002"/>
    </source>
</evidence>
<comment type="caution">
    <text evidence="10">The sequence shown here is derived from an EMBL/GenBank/DDBJ whole genome shotgun (WGS) entry which is preliminary data.</text>
</comment>
<dbReference type="PROSITE" id="PS51379">
    <property type="entry name" value="4FE4S_FER_2"/>
    <property type="match status" value="2"/>
</dbReference>
<keyword evidence="5" id="KW-0274">FAD</keyword>
<proteinExistence type="inferred from homology"/>
<dbReference type="SUPFAM" id="SSF54862">
    <property type="entry name" value="4Fe-4S ferredoxins"/>
    <property type="match status" value="1"/>
</dbReference>
<reference evidence="10" key="1">
    <citation type="journal article" date="2015" name="Nature">
        <title>Complex archaea that bridge the gap between prokaryotes and eukaryotes.</title>
        <authorList>
            <person name="Spang A."/>
            <person name="Saw J.H."/>
            <person name="Jorgensen S.L."/>
            <person name="Zaremba-Niedzwiedzka K."/>
            <person name="Martijn J."/>
            <person name="Lind A.E."/>
            <person name="van Eijk R."/>
            <person name="Schleper C."/>
            <person name="Guy L."/>
            <person name="Ettema T.J."/>
        </authorList>
    </citation>
    <scope>NUCLEOTIDE SEQUENCE</scope>
</reference>
<dbReference type="EMBL" id="LAZR01031304">
    <property type="protein sequence ID" value="KKL54140.1"/>
    <property type="molecule type" value="Genomic_DNA"/>
</dbReference>
<dbReference type="Pfam" id="PF00037">
    <property type="entry name" value="Fer4"/>
    <property type="match status" value="1"/>
</dbReference>
<dbReference type="PANTHER" id="PTHR43498">
    <property type="entry name" value="FERREDOXIN:COB-COM HETERODISULFIDE REDUCTASE SUBUNIT A"/>
    <property type="match status" value="1"/>
</dbReference>
<comment type="cofactor">
    <cofactor evidence="1">
        <name>FAD</name>
        <dbReference type="ChEBI" id="CHEBI:57692"/>
    </cofactor>
</comment>
<evidence type="ECO:0000256" key="3">
    <source>
        <dbReference type="ARBA" id="ARBA00022485"/>
    </source>
</evidence>
<keyword evidence="6" id="KW-0560">Oxidoreductase</keyword>
<dbReference type="PANTHER" id="PTHR43498:SF1">
    <property type="entry name" value="COB--COM HETERODISULFIDE REDUCTASE IRON-SULFUR SUBUNIT A"/>
    <property type="match status" value="1"/>
</dbReference>
<dbReference type="PROSITE" id="PS00198">
    <property type="entry name" value="4FE4S_FER_1"/>
    <property type="match status" value="1"/>
</dbReference>
<dbReference type="GO" id="GO:0046872">
    <property type="term" value="F:metal ion binding"/>
    <property type="evidence" value="ECO:0007669"/>
    <property type="project" value="UniProtKB-KW"/>
</dbReference>
<evidence type="ECO:0000256" key="8">
    <source>
        <dbReference type="ARBA" id="ARBA00023014"/>
    </source>
</evidence>
<feature type="domain" description="4Fe-4S ferredoxin-type" evidence="9">
    <location>
        <begin position="82"/>
        <end position="116"/>
    </location>
</feature>
<sequence>MVEVNQSDLIKLHTFSEVEEVSGYVGNFKVKIRKKARLVDENKCNGCGTCWQRCPVRLPSEFDMNLGKRKAIYVPFPQAVPNVPVIDQKNCLYINKKKCGICKKVCPFEAIDFEQKDEIVEEKFGAIIVATGFTMFDHSIYGEYGYGKYKNVTTGLHFERMLNSSGPTGGKIIRPSDGKEVKKVVFIQCVGSRDEARGMPYCSRLCCMYTAKQALLLKEHNPEAEAYVFYIDIRAAGKNYEEFVERVQNEYGATYLRGRVSKIFQRNGKLMVRGCDTLSGTQIEIDADLVVLATALIARPDAVELAQMLHIPYDQNRL</sequence>
<gene>
    <name evidence="10" type="ORF">LCGC14_2268370</name>
</gene>
<dbReference type="InterPro" id="IPR017896">
    <property type="entry name" value="4Fe4S_Fe-S-bd"/>
</dbReference>
<keyword evidence="3" id="KW-0004">4Fe-4S</keyword>
<keyword evidence="8" id="KW-0411">Iron-sulfur</keyword>
<name>A0A0F9F9Z3_9ZZZZ</name>
<dbReference type="InterPro" id="IPR039650">
    <property type="entry name" value="HdrA-like"/>
</dbReference>
<comment type="similarity">
    <text evidence="2">Belongs to the HdrA family.</text>
</comment>
<keyword evidence="7" id="KW-0408">Iron</keyword>
<evidence type="ECO:0000256" key="5">
    <source>
        <dbReference type="ARBA" id="ARBA00022827"/>
    </source>
</evidence>
<dbReference type="AlphaFoldDB" id="A0A0F9F9Z3"/>
<feature type="domain" description="4Fe-4S ferredoxin-type" evidence="9">
    <location>
        <begin position="35"/>
        <end position="65"/>
    </location>
</feature>
<evidence type="ECO:0000256" key="7">
    <source>
        <dbReference type="ARBA" id="ARBA00023004"/>
    </source>
</evidence>
<protein>
    <recommendedName>
        <fullName evidence="9">4Fe-4S ferredoxin-type domain-containing protein</fullName>
    </recommendedName>
</protein>
<evidence type="ECO:0000256" key="4">
    <source>
        <dbReference type="ARBA" id="ARBA00022723"/>
    </source>
</evidence>
<dbReference type="InterPro" id="IPR017900">
    <property type="entry name" value="4Fe4S_Fe_S_CS"/>
</dbReference>
<dbReference type="Gene3D" id="3.30.70.20">
    <property type="match status" value="1"/>
</dbReference>
<evidence type="ECO:0000259" key="9">
    <source>
        <dbReference type="PROSITE" id="PS51379"/>
    </source>
</evidence>
<keyword evidence="4" id="KW-0479">Metal-binding</keyword>
<accession>A0A0F9F9Z3</accession>
<dbReference type="SUPFAM" id="SSF51905">
    <property type="entry name" value="FAD/NAD(P)-binding domain"/>
    <property type="match status" value="1"/>
</dbReference>
<dbReference type="GO" id="GO:0051539">
    <property type="term" value="F:4 iron, 4 sulfur cluster binding"/>
    <property type="evidence" value="ECO:0007669"/>
    <property type="project" value="UniProtKB-KW"/>
</dbReference>
<dbReference type="InterPro" id="IPR036188">
    <property type="entry name" value="FAD/NAD-bd_sf"/>
</dbReference>
<evidence type="ECO:0000256" key="2">
    <source>
        <dbReference type="ARBA" id="ARBA00006561"/>
    </source>
</evidence>
<dbReference type="GO" id="GO:0016491">
    <property type="term" value="F:oxidoreductase activity"/>
    <property type="evidence" value="ECO:0007669"/>
    <property type="project" value="UniProtKB-KW"/>
</dbReference>